<evidence type="ECO:0000256" key="3">
    <source>
        <dbReference type="ARBA" id="ARBA00022553"/>
    </source>
</evidence>
<dbReference type="InterPro" id="IPR050482">
    <property type="entry name" value="Sensor_HK_TwoCompSys"/>
</dbReference>
<dbReference type="Proteomes" id="UP000184520">
    <property type="component" value="Unassembled WGS sequence"/>
</dbReference>
<dbReference type="CDD" id="cd16917">
    <property type="entry name" value="HATPase_UhpB-NarQ-NarX-like"/>
    <property type="match status" value="1"/>
</dbReference>
<dbReference type="InterPro" id="IPR036890">
    <property type="entry name" value="HATPase_C_sf"/>
</dbReference>
<accession>A0A1M5RNJ8</accession>
<evidence type="ECO:0000256" key="9">
    <source>
        <dbReference type="SAM" id="Coils"/>
    </source>
</evidence>
<dbReference type="Gene3D" id="1.20.5.1930">
    <property type="match status" value="1"/>
</dbReference>
<evidence type="ECO:0000256" key="4">
    <source>
        <dbReference type="ARBA" id="ARBA00022679"/>
    </source>
</evidence>
<feature type="coiled-coil region" evidence="9">
    <location>
        <begin position="1"/>
        <end position="39"/>
    </location>
</feature>
<dbReference type="Pfam" id="PF02518">
    <property type="entry name" value="HATPase_c"/>
    <property type="match status" value="1"/>
</dbReference>
<evidence type="ECO:0000259" key="10">
    <source>
        <dbReference type="PROSITE" id="PS50109"/>
    </source>
</evidence>
<evidence type="ECO:0000256" key="6">
    <source>
        <dbReference type="ARBA" id="ARBA00022777"/>
    </source>
</evidence>
<keyword evidence="3" id="KW-0597">Phosphoprotein</keyword>
<dbReference type="PANTHER" id="PTHR24421:SF10">
    <property type="entry name" value="NITRATE_NITRITE SENSOR PROTEIN NARQ"/>
    <property type="match status" value="1"/>
</dbReference>
<dbReference type="EC" id="2.7.13.3" evidence="2"/>
<protein>
    <recommendedName>
        <fullName evidence="2">histidine kinase</fullName>
        <ecNumber evidence="2">2.7.13.3</ecNumber>
    </recommendedName>
</protein>
<dbReference type="RefSeq" id="WP_073325112.1">
    <property type="nucleotide sequence ID" value="NZ_FQWD01000008.1"/>
</dbReference>
<dbReference type="STRING" id="634436.SAMN05216361_4172"/>
<reference evidence="12" key="1">
    <citation type="submission" date="2016-11" db="EMBL/GenBank/DDBJ databases">
        <authorList>
            <person name="Varghese N."/>
            <person name="Submissions S."/>
        </authorList>
    </citation>
    <scope>NUCLEOTIDE SEQUENCE [LARGE SCALE GENOMIC DNA]</scope>
    <source>
        <strain evidence="12">CGMCC 1.8995</strain>
    </source>
</reference>
<keyword evidence="5" id="KW-0547">Nucleotide-binding</keyword>
<dbReference type="AlphaFoldDB" id="A0A1M5RNJ8"/>
<dbReference type="Gene3D" id="3.30.565.10">
    <property type="entry name" value="Histidine kinase-like ATPase, C-terminal domain"/>
    <property type="match status" value="1"/>
</dbReference>
<dbReference type="PROSITE" id="PS50109">
    <property type="entry name" value="HIS_KIN"/>
    <property type="match status" value="1"/>
</dbReference>
<evidence type="ECO:0000256" key="8">
    <source>
        <dbReference type="ARBA" id="ARBA00023012"/>
    </source>
</evidence>
<dbReference type="GO" id="GO:0046983">
    <property type="term" value="F:protein dimerization activity"/>
    <property type="evidence" value="ECO:0007669"/>
    <property type="project" value="InterPro"/>
</dbReference>
<dbReference type="SUPFAM" id="SSF55874">
    <property type="entry name" value="ATPase domain of HSP90 chaperone/DNA topoisomerase II/histidine kinase"/>
    <property type="match status" value="1"/>
</dbReference>
<comment type="catalytic activity">
    <reaction evidence="1">
        <text>ATP + protein L-histidine = ADP + protein N-phospho-L-histidine.</text>
        <dbReference type="EC" id="2.7.13.3"/>
    </reaction>
</comment>
<evidence type="ECO:0000313" key="11">
    <source>
        <dbReference type="EMBL" id="SHH27832.1"/>
    </source>
</evidence>
<evidence type="ECO:0000256" key="2">
    <source>
        <dbReference type="ARBA" id="ARBA00012438"/>
    </source>
</evidence>
<evidence type="ECO:0000256" key="1">
    <source>
        <dbReference type="ARBA" id="ARBA00000085"/>
    </source>
</evidence>
<keyword evidence="12" id="KW-1185">Reference proteome</keyword>
<keyword evidence="7" id="KW-0067">ATP-binding</keyword>
<name>A0A1M5RNJ8_9ALTE</name>
<dbReference type="InterPro" id="IPR005467">
    <property type="entry name" value="His_kinase_dom"/>
</dbReference>
<dbReference type="PANTHER" id="PTHR24421">
    <property type="entry name" value="NITRATE/NITRITE SENSOR PROTEIN NARX-RELATED"/>
    <property type="match status" value="1"/>
</dbReference>
<dbReference type="InterPro" id="IPR011712">
    <property type="entry name" value="Sig_transdc_His_kin_sub3_dim/P"/>
</dbReference>
<keyword evidence="8" id="KW-0902">Two-component regulatory system</keyword>
<dbReference type="GO" id="GO:0016020">
    <property type="term" value="C:membrane"/>
    <property type="evidence" value="ECO:0007669"/>
    <property type="project" value="InterPro"/>
</dbReference>
<dbReference type="Pfam" id="PF07730">
    <property type="entry name" value="HisKA_3"/>
    <property type="match status" value="1"/>
</dbReference>
<evidence type="ECO:0000256" key="5">
    <source>
        <dbReference type="ARBA" id="ARBA00022741"/>
    </source>
</evidence>
<dbReference type="EMBL" id="FQWD01000008">
    <property type="protein sequence ID" value="SHH27832.1"/>
    <property type="molecule type" value="Genomic_DNA"/>
</dbReference>
<feature type="domain" description="Histidine kinase" evidence="10">
    <location>
        <begin position="150"/>
        <end position="233"/>
    </location>
</feature>
<organism evidence="11 12">
    <name type="scientific">Marisediminitalea aggregata</name>
    <dbReference type="NCBI Taxonomy" id="634436"/>
    <lineage>
        <taxon>Bacteria</taxon>
        <taxon>Pseudomonadati</taxon>
        <taxon>Pseudomonadota</taxon>
        <taxon>Gammaproteobacteria</taxon>
        <taxon>Alteromonadales</taxon>
        <taxon>Alteromonadaceae</taxon>
        <taxon>Marisediminitalea</taxon>
    </lineage>
</organism>
<sequence>MKRSDDEQAALIERIRQQQDELKRRLDEEQINLRELARRLWAQQESEKARLSRELHDGVGQLLTGLTRRLQGIADTDPQFQELHDIAEMALADVRQLSRMMSPTILDDLGLKPALKWLCRNLFAAEDMNYACDITLKSDIPKERAILVFRIAQEALVNALKHSQADTITLNLGQHHQVIRLDIIDNGVGFDSENVERGIGMSSMLDRASAFDAELTIQARPQQGTHITLTVAL</sequence>
<evidence type="ECO:0000313" key="12">
    <source>
        <dbReference type="Proteomes" id="UP000184520"/>
    </source>
</evidence>
<dbReference type="InterPro" id="IPR003594">
    <property type="entry name" value="HATPase_dom"/>
</dbReference>
<dbReference type="GO" id="GO:0000155">
    <property type="term" value="F:phosphorelay sensor kinase activity"/>
    <property type="evidence" value="ECO:0007669"/>
    <property type="project" value="InterPro"/>
</dbReference>
<keyword evidence="6 11" id="KW-0418">Kinase</keyword>
<keyword evidence="4" id="KW-0808">Transferase</keyword>
<dbReference type="SMART" id="SM00387">
    <property type="entry name" value="HATPase_c"/>
    <property type="match status" value="1"/>
</dbReference>
<keyword evidence="9" id="KW-0175">Coiled coil</keyword>
<evidence type="ECO:0000256" key="7">
    <source>
        <dbReference type="ARBA" id="ARBA00022840"/>
    </source>
</evidence>
<proteinExistence type="predicted"/>
<gene>
    <name evidence="11" type="ORF">SAMN05216361_4172</name>
</gene>
<dbReference type="GO" id="GO:0005524">
    <property type="term" value="F:ATP binding"/>
    <property type="evidence" value="ECO:0007669"/>
    <property type="project" value="UniProtKB-KW"/>
</dbReference>